<evidence type="ECO:0000256" key="2">
    <source>
        <dbReference type="SAM" id="SignalP"/>
    </source>
</evidence>
<dbReference type="AlphaFoldDB" id="A0A1I4I4H3"/>
<keyword evidence="4" id="KW-1185">Reference proteome</keyword>
<evidence type="ECO:0008006" key="5">
    <source>
        <dbReference type="Google" id="ProtNLM"/>
    </source>
</evidence>
<protein>
    <recommendedName>
        <fullName evidence="5">Lipoprotein</fullName>
    </recommendedName>
</protein>
<gene>
    <name evidence="3" type="ORF">SAMN05192584_1202</name>
</gene>
<feature type="signal peptide" evidence="2">
    <location>
        <begin position="1"/>
        <end position="25"/>
    </location>
</feature>
<organism evidence="3 4">
    <name type="scientific">Streptomyces pini</name>
    <dbReference type="NCBI Taxonomy" id="1520580"/>
    <lineage>
        <taxon>Bacteria</taxon>
        <taxon>Bacillati</taxon>
        <taxon>Actinomycetota</taxon>
        <taxon>Actinomycetes</taxon>
        <taxon>Kitasatosporales</taxon>
        <taxon>Streptomycetaceae</taxon>
        <taxon>Streptomyces</taxon>
    </lineage>
</organism>
<feature type="compositionally biased region" description="Pro residues" evidence="1">
    <location>
        <begin position="39"/>
        <end position="58"/>
    </location>
</feature>
<evidence type="ECO:0000313" key="3">
    <source>
        <dbReference type="EMBL" id="SFL49388.1"/>
    </source>
</evidence>
<dbReference type="OrthoDB" id="4329166at2"/>
<dbReference type="PROSITE" id="PS51257">
    <property type="entry name" value="PROKAR_LIPOPROTEIN"/>
    <property type="match status" value="1"/>
</dbReference>
<feature type="compositionally biased region" description="Gly residues" evidence="1">
    <location>
        <begin position="27"/>
        <end position="38"/>
    </location>
</feature>
<accession>A0A1I4I4H3</accession>
<name>A0A1I4I4H3_9ACTN</name>
<evidence type="ECO:0000313" key="4">
    <source>
        <dbReference type="Proteomes" id="UP000198928"/>
    </source>
</evidence>
<evidence type="ECO:0000256" key="1">
    <source>
        <dbReference type="SAM" id="MobiDB-lite"/>
    </source>
</evidence>
<keyword evidence="2" id="KW-0732">Signal</keyword>
<feature type="chain" id="PRO_5038850402" description="Lipoprotein" evidence="2">
    <location>
        <begin position="26"/>
        <end position="164"/>
    </location>
</feature>
<reference evidence="4" key="1">
    <citation type="submission" date="2016-10" db="EMBL/GenBank/DDBJ databases">
        <authorList>
            <person name="Varghese N."/>
            <person name="Submissions S."/>
        </authorList>
    </citation>
    <scope>NUCLEOTIDE SEQUENCE [LARGE SCALE GENOMIC DNA]</scope>
    <source>
        <strain evidence="4">PL19</strain>
    </source>
</reference>
<proteinExistence type="predicted"/>
<dbReference type="RefSeq" id="WP_139238158.1">
    <property type="nucleotide sequence ID" value="NZ_FOSG01000020.1"/>
</dbReference>
<sequence>MRVRGTAAVLPVVTTALLLTTACVGGGGPGGGGPGGGEGPPPPSSTPSGPPPPTPPDPGVVAALKEAVGRYVEAYYEPDAGAVYAMYSARCRREVAEEVVAGALERAAEANTEGRRYTMERFSADEFWGEDTAYVTYGVGDEPRFDHHKQQWAREKGDWRYDGC</sequence>
<feature type="region of interest" description="Disordered" evidence="1">
    <location>
        <begin position="27"/>
        <end position="60"/>
    </location>
</feature>
<dbReference type="Proteomes" id="UP000198928">
    <property type="component" value="Unassembled WGS sequence"/>
</dbReference>
<dbReference type="EMBL" id="FOSG01000020">
    <property type="protein sequence ID" value="SFL49388.1"/>
    <property type="molecule type" value="Genomic_DNA"/>
</dbReference>